<keyword evidence="11 12" id="KW-0472">Membrane</keyword>
<comment type="subcellular location">
    <subcellularLocation>
        <location evidence="1">Cell membrane</location>
        <topology evidence="1">Multi-pass membrane protein</topology>
    </subcellularLocation>
</comment>
<evidence type="ECO:0000256" key="2">
    <source>
        <dbReference type="ARBA" id="ARBA00007866"/>
    </source>
</evidence>
<keyword evidence="9 12" id="KW-1133">Transmembrane helix</keyword>
<feature type="domain" description="Cytochrome oxidase subunit II copper A binding" evidence="13">
    <location>
        <begin position="101"/>
        <end position="213"/>
    </location>
</feature>
<dbReference type="PANTHER" id="PTHR22888">
    <property type="entry name" value="CYTOCHROME C OXIDASE, SUBUNIT II"/>
    <property type="match status" value="1"/>
</dbReference>
<dbReference type="AlphaFoldDB" id="A0A1F5N8M4"/>
<accession>A0A1F5N8M4</accession>
<dbReference type="SUPFAM" id="SSF49503">
    <property type="entry name" value="Cupredoxins"/>
    <property type="match status" value="1"/>
</dbReference>
<evidence type="ECO:0000259" key="14">
    <source>
        <dbReference type="PROSITE" id="PS50999"/>
    </source>
</evidence>
<protein>
    <recommendedName>
        <fullName evidence="17">Ubiquinol oxidase subunit 2</fullName>
    </recommendedName>
</protein>
<dbReference type="PANTHER" id="PTHR22888:SF18">
    <property type="entry name" value="CYTOCHROME BO(3) UBIQUINOL OXIDASE SUBUNIT 2"/>
    <property type="match status" value="1"/>
</dbReference>
<dbReference type="InterPro" id="IPR036257">
    <property type="entry name" value="Cyt_c_oxidase_su2_TM_sf"/>
</dbReference>
<dbReference type="Gene3D" id="1.10.287.90">
    <property type="match status" value="1"/>
</dbReference>
<dbReference type="Pfam" id="PF06481">
    <property type="entry name" value="COX_ARM"/>
    <property type="match status" value="1"/>
</dbReference>
<evidence type="ECO:0000256" key="1">
    <source>
        <dbReference type="ARBA" id="ARBA00004651"/>
    </source>
</evidence>
<feature type="domain" description="Cytochrome oxidase subunit II transmembrane region profile" evidence="14">
    <location>
        <begin position="1"/>
        <end position="95"/>
    </location>
</feature>
<keyword evidence="7" id="KW-0732">Signal</keyword>
<reference evidence="15 16" key="1">
    <citation type="journal article" date="2016" name="Nat. Commun.">
        <title>Thousands of microbial genomes shed light on interconnected biogeochemical processes in an aquifer system.</title>
        <authorList>
            <person name="Anantharaman K."/>
            <person name="Brown C.T."/>
            <person name="Hug L.A."/>
            <person name="Sharon I."/>
            <person name="Castelle C.J."/>
            <person name="Probst A.J."/>
            <person name="Thomas B.C."/>
            <person name="Singh A."/>
            <person name="Wilkins M.J."/>
            <person name="Karaoz U."/>
            <person name="Brodie E.L."/>
            <person name="Williams K.H."/>
            <person name="Hubbard S.S."/>
            <person name="Banfield J.F."/>
        </authorList>
    </citation>
    <scope>NUCLEOTIDE SEQUENCE [LARGE SCALE GENOMIC DNA]</scope>
</reference>
<gene>
    <name evidence="15" type="ORF">A2717_04125</name>
</gene>
<comment type="caution">
    <text evidence="15">The sequence shown here is derived from an EMBL/GenBank/DDBJ whole genome shotgun (WGS) entry which is preliminary data.</text>
</comment>
<evidence type="ECO:0000259" key="13">
    <source>
        <dbReference type="PROSITE" id="PS50857"/>
    </source>
</evidence>
<keyword evidence="4" id="KW-1003">Cell membrane</keyword>
<evidence type="ECO:0000256" key="5">
    <source>
        <dbReference type="ARBA" id="ARBA00022660"/>
    </source>
</evidence>
<evidence type="ECO:0000256" key="6">
    <source>
        <dbReference type="ARBA" id="ARBA00022692"/>
    </source>
</evidence>
<dbReference type="STRING" id="1817821.A2717_04125"/>
<dbReference type="Gene3D" id="2.60.40.420">
    <property type="entry name" value="Cupredoxins - blue copper proteins"/>
    <property type="match status" value="1"/>
</dbReference>
<evidence type="ECO:0008006" key="17">
    <source>
        <dbReference type="Google" id="ProtNLM"/>
    </source>
</evidence>
<evidence type="ECO:0000256" key="11">
    <source>
        <dbReference type="ARBA" id="ARBA00023136"/>
    </source>
</evidence>
<dbReference type="Proteomes" id="UP000177610">
    <property type="component" value="Unassembled WGS sequence"/>
</dbReference>
<keyword evidence="3" id="KW-0813">Transport</keyword>
<evidence type="ECO:0000256" key="12">
    <source>
        <dbReference type="SAM" id="Phobius"/>
    </source>
</evidence>
<keyword evidence="8" id="KW-0249">Electron transport</keyword>
<name>A0A1F5N8M4_9BACT</name>
<evidence type="ECO:0000256" key="10">
    <source>
        <dbReference type="ARBA" id="ARBA00023002"/>
    </source>
</evidence>
<feature type="transmembrane region" description="Helical" evidence="12">
    <location>
        <begin position="21"/>
        <end position="45"/>
    </location>
</feature>
<sequence length="260" mass="28968">MKLNFELFNPKGFISEQQTDLIITVVALLLIAVIPALVLTFTFAWKYRASKQSKFTPNVSGNTKLQLGWLGFLILIIISVGTLAFKNSHALDPRKPIQSEKQAITIQVVALEWKWLFIYPNSSIASVNFLQFPEDTPINLEITADAPMNSFLIPQLGGQMYAMNGMKTSLHIMANEVGDYRGFSSNISGEGFSGMKFTARASSDRDFNAWVETARISSGSLNYNELAKPSKNNLPTTYLVAQTDLFDSIVMKYGEPIHVR</sequence>
<dbReference type="InterPro" id="IPR011759">
    <property type="entry name" value="Cyt_c_oxidase_su2_TM_dom"/>
</dbReference>
<comment type="similarity">
    <text evidence="2">Belongs to the cytochrome c oxidase subunit 2 family.</text>
</comment>
<dbReference type="InterPro" id="IPR008972">
    <property type="entry name" value="Cupredoxin"/>
</dbReference>
<keyword evidence="6 12" id="KW-0812">Transmembrane</keyword>
<keyword evidence="5" id="KW-0679">Respiratory chain</keyword>
<keyword evidence="10" id="KW-0560">Oxidoreductase</keyword>
<evidence type="ECO:0000256" key="7">
    <source>
        <dbReference type="ARBA" id="ARBA00022729"/>
    </source>
</evidence>
<evidence type="ECO:0000256" key="3">
    <source>
        <dbReference type="ARBA" id="ARBA00022448"/>
    </source>
</evidence>
<dbReference type="PROSITE" id="PS50857">
    <property type="entry name" value="COX2_CUA"/>
    <property type="match status" value="1"/>
</dbReference>
<feature type="transmembrane region" description="Helical" evidence="12">
    <location>
        <begin position="65"/>
        <end position="85"/>
    </location>
</feature>
<dbReference type="InterPro" id="IPR045187">
    <property type="entry name" value="CcO_II"/>
</dbReference>
<dbReference type="GO" id="GO:0005507">
    <property type="term" value="F:copper ion binding"/>
    <property type="evidence" value="ECO:0007669"/>
    <property type="project" value="InterPro"/>
</dbReference>
<dbReference type="InterPro" id="IPR002429">
    <property type="entry name" value="CcO_II-like_C"/>
</dbReference>
<dbReference type="InterPro" id="IPR010514">
    <property type="entry name" value="COX_ARM"/>
</dbReference>
<dbReference type="GO" id="GO:0009486">
    <property type="term" value="F:cytochrome bo3 ubiquinol oxidase activity"/>
    <property type="evidence" value="ECO:0007669"/>
    <property type="project" value="InterPro"/>
</dbReference>
<dbReference type="GO" id="GO:0042773">
    <property type="term" value="P:ATP synthesis coupled electron transport"/>
    <property type="evidence" value="ECO:0007669"/>
    <property type="project" value="TreeGrafter"/>
</dbReference>
<proteinExistence type="inferred from homology"/>
<organism evidence="15 16">
    <name type="scientific">Candidatus Doudnabacteria bacterium RIFCSPHIGHO2_01_FULL_41_86</name>
    <dbReference type="NCBI Taxonomy" id="1817821"/>
    <lineage>
        <taxon>Bacteria</taxon>
        <taxon>Candidatus Doudnaibacteriota</taxon>
    </lineage>
</organism>
<evidence type="ECO:0000256" key="8">
    <source>
        <dbReference type="ARBA" id="ARBA00022982"/>
    </source>
</evidence>
<dbReference type="InterPro" id="IPR034227">
    <property type="entry name" value="CuRO_UO_II"/>
</dbReference>
<dbReference type="GO" id="GO:0004129">
    <property type="term" value="F:cytochrome-c oxidase activity"/>
    <property type="evidence" value="ECO:0007669"/>
    <property type="project" value="InterPro"/>
</dbReference>
<dbReference type="PROSITE" id="PS50999">
    <property type="entry name" value="COX2_TM"/>
    <property type="match status" value="1"/>
</dbReference>
<evidence type="ECO:0000313" key="16">
    <source>
        <dbReference type="Proteomes" id="UP000177610"/>
    </source>
</evidence>
<dbReference type="GO" id="GO:0005886">
    <property type="term" value="C:plasma membrane"/>
    <property type="evidence" value="ECO:0007669"/>
    <property type="project" value="UniProtKB-SubCell"/>
</dbReference>
<dbReference type="EMBL" id="MFEH01000005">
    <property type="protein sequence ID" value="OGE73780.1"/>
    <property type="molecule type" value="Genomic_DNA"/>
</dbReference>
<evidence type="ECO:0000256" key="4">
    <source>
        <dbReference type="ARBA" id="ARBA00022475"/>
    </source>
</evidence>
<evidence type="ECO:0000313" key="15">
    <source>
        <dbReference type="EMBL" id="OGE73780.1"/>
    </source>
</evidence>
<dbReference type="CDD" id="cd04212">
    <property type="entry name" value="CuRO_UO_II"/>
    <property type="match status" value="1"/>
</dbReference>
<dbReference type="SUPFAM" id="SSF81464">
    <property type="entry name" value="Cytochrome c oxidase subunit II-like, transmembrane region"/>
    <property type="match status" value="1"/>
</dbReference>
<evidence type="ECO:0000256" key="9">
    <source>
        <dbReference type="ARBA" id="ARBA00022989"/>
    </source>
</evidence>